<evidence type="ECO:0000313" key="4">
    <source>
        <dbReference type="Proteomes" id="UP000269721"/>
    </source>
</evidence>
<sequence>MHFTKLISFLLVASAGSAIARLLHAESEPSATVTLSSRSLLSHLGSKHLGRGSLAHIDHIGHIDHVANKFKLKKLGRKLTHRTKGGRRHRHGRKHKGGKKHGHGIRKKLKKAIVGAGALGSGALGAGVGSAAQNAGGGDGVTPVRGSREPDSTVAPVNPVVDPTVIGAGNGTVSDPNATAAPTDPTATDPTDPNTTSVASPTDPNPGTDGTTDPTATGNASTDPNATTPNATPVDPSASVVPDAAGATDPTLD</sequence>
<feature type="region of interest" description="Disordered" evidence="1">
    <location>
        <begin position="132"/>
        <end position="253"/>
    </location>
</feature>
<dbReference type="AlphaFoldDB" id="A0A4P9W0W4"/>
<dbReference type="Proteomes" id="UP000269721">
    <property type="component" value="Unassembled WGS sequence"/>
</dbReference>
<proteinExistence type="predicted"/>
<feature type="signal peptide" evidence="2">
    <location>
        <begin position="1"/>
        <end position="20"/>
    </location>
</feature>
<evidence type="ECO:0000256" key="2">
    <source>
        <dbReference type="SAM" id="SignalP"/>
    </source>
</evidence>
<dbReference type="EMBL" id="KZ998732">
    <property type="protein sequence ID" value="RKO85801.1"/>
    <property type="molecule type" value="Genomic_DNA"/>
</dbReference>
<feature type="chain" id="PRO_5020820570" evidence="2">
    <location>
        <begin position="21"/>
        <end position="253"/>
    </location>
</feature>
<name>A0A4P9W0W4_9FUNG</name>
<keyword evidence="4" id="KW-1185">Reference proteome</keyword>
<feature type="region of interest" description="Disordered" evidence="1">
    <location>
        <begin position="80"/>
        <end position="108"/>
    </location>
</feature>
<reference evidence="4" key="1">
    <citation type="journal article" date="2018" name="Nat. Microbiol.">
        <title>Leveraging single-cell genomics to expand the fungal tree of life.</title>
        <authorList>
            <person name="Ahrendt S.R."/>
            <person name="Quandt C.A."/>
            <person name="Ciobanu D."/>
            <person name="Clum A."/>
            <person name="Salamov A."/>
            <person name="Andreopoulos B."/>
            <person name="Cheng J.F."/>
            <person name="Woyke T."/>
            <person name="Pelin A."/>
            <person name="Henrissat B."/>
            <person name="Reynolds N.K."/>
            <person name="Benny G.L."/>
            <person name="Smith M.E."/>
            <person name="James T.Y."/>
            <person name="Grigoriev I.V."/>
        </authorList>
    </citation>
    <scope>NUCLEOTIDE SEQUENCE [LARGE SCALE GENOMIC DNA]</scope>
</reference>
<gene>
    <name evidence="3" type="ORF">BDK51DRAFT_51664</name>
</gene>
<organism evidence="3 4">
    <name type="scientific">Blyttiomyces helicus</name>
    <dbReference type="NCBI Taxonomy" id="388810"/>
    <lineage>
        <taxon>Eukaryota</taxon>
        <taxon>Fungi</taxon>
        <taxon>Fungi incertae sedis</taxon>
        <taxon>Chytridiomycota</taxon>
        <taxon>Chytridiomycota incertae sedis</taxon>
        <taxon>Chytridiomycetes</taxon>
        <taxon>Chytridiomycetes incertae sedis</taxon>
        <taxon>Blyttiomyces</taxon>
    </lineage>
</organism>
<evidence type="ECO:0000313" key="3">
    <source>
        <dbReference type="EMBL" id="RKO85801.1"/>
    </source>
</evidence>
<protein>
    <submittedName>
        <fullName evidence="3">Uncharacterized protein</fullName>
    </submittedName>
</protein>
<feature type="compositionally biased region" description="Low complexity" evidence="1">
    <location>
        <begin position="175"/>
        <end position="233"/>
    </location>
</feature>
<accession>A0A4P9W0W4</accession>
<keyword evidence="2" id="KW-0732">Signal</keyword>
<evidence type="ECO:0000256" key="1">
    <source>
        <dbReference type="SAM" id="MobiDB-lite"/>
    </source>
</evidence>